<reference evidence="3 4" key="1">
    <citation type="submission" date="2023-08" db="EMBL/GenBank/DDBJ databases">
        <title>Black Yeasts Isolated from many extreme environments.</title>
        <authorList>
            <person name="Coleine C."/>
            <person name="Stajich J.E."/>
            <person name="Selbmann L."/>
        </authorList>
    </citation>
    <scope>NUCLEOTIDE SEQUENCE [LARGE SCALE GENOMIC DNA]</scope>
    <source>
        <strain evidence="3 4">CCFEE 536</strain>
    </source>
</reference>
<dbReference type="InterPro" id="IPR037365">
    <property type="entry name" value="Slowmo/Ups"/>
</dbReference>
<accession>A0ABR0MB24</accession>
<gene>
    <name evidence="3" type="ORF">LTR16_000222</name>
</gene>
<keyword evidence="4" id="KW-1185">Reference proteome</keyword>
<organism evidence="3 4">
    <name type="scientific">Cryomyces antarcticus</name>
    <dbReference type="NCBI Taxonomy" id="329879"/>
    <lineage>
        <taxon>Eukaryota</taxon>
        <taxon>Fungi</taxon>
        <taxon>Dikarya</taxon>
        <taxon>Ascomycota</taxon>
        <taxon>Pezizomycotina</taxon>
        <taxon>Dothideomycetes</taxon>
        <taxon>Dothideomycetes incertae sedis</taxon>
        <taxon>Cryomyces</taxon>
    </lineage>
</organism>
<feature type="domain" description="PRELI/MSF1" evidence="2">
    <location>
        <begin position="2"/>
        <end position="224"/>
    </location>
</feature>
<feature type="compositionally biased region" description="Basic and acidic residues" evidence="1">
    <location>
        <begin position="253"/>
        <end position="262"/>
    </location>
</feature>
<dbReference type="Proteomes" id="UP001357485">
    <property type="component" value="Unassembled WGS sequence"/>
</dbReference>
<dbReference type="InterPro" id="IPR006797">
    <property type="entry name" value="PRELI/MSF1_dom"/>
</dbReference>
<proteinExistence type="predicted"/>
<name>A0ABR0MB24_9PEZI</name>
<evidence type="ECO:0000256" key="1">
    <source>
        <dbReference type="SAM" id="MobiDB-lite"/>
    </source>
</evidence>
<dbReference type="Pfam" id="PF04707">
    <property type="entry name" value="PRELI"/>
    <property type="match status" value="1"/>
</dbReference>
<evidence type="ECO:0000313" key="4">
    <source>
        <dbReference type="Proteomes" id="UP001357485"/>
    </source>
</evidence>
<protein>
    <recommendedName>
        <fullName evidence="2">PRELI/MSF1 domain-containing protein</fullName>
    </recommendedName>
</protein>
<dbReference type="PROSITE" id="PS50904">
    <property type="entry name" value="PRELI_MSF1"/>
    <property type="match status" value="1"/>
</dbReference>
<evidence type="ECO:0000313" key="3">
    <source>
        <dbReference type="EMBL" id="KAK5296693.1"/>
    </source>
</evidence>
<feature type="region of interest" description="Disordered" evidence="1">
    <location>
        <begin position="237"/>
        <end position="262"/>
    </location>
</feature>
<evidence type="ECO:0000259" key="2">
    <source>
        <dbReference type="PROSITE" id="PS50904"/>
    </source>
</evidence>
<comment type="caution">
    <text evidence="3">The sequence shown here is derived from an EMBL/GenBank/DDBJ whole genome shotgun (WGS) entry which is preliminary data.</text>
</comment>
<dbReference type="EMBL" id="JAVRRA010000004">
    <property type="protein sequence ID" value="KAK5296693.1"/>
    <property type="molecule type" value="Genomic_DNA"/>
</dbReference>
<dbReference type="PANTHER" id="PTHR11158">
    <property type="entry name" value="MSF1/PX19 RELATED"/>
    <property type="match status" value="1"/>
</dbReference>
<sequence length="262" mass="29766">MVKFYESNFDYNYPFPAVTLAYFLRYPNPYSTHVLSTDVIDRHFDPEAQRLTTTRLHLKRSKLPPAVLKLLPRSLLGASAGGDSQAYILEKSIVNVKEGWMETESRNLEWTGVLSVIEKQVYRRPADLINSNIGGRALVNKGLLEDAHNERTDVTTYVTLQSRLGEKIWKRRTKNAKVGFFKSWTASSMQRSIELIGLRRAEGSQPKAKEGMTIVLERLRQGGLTCVLDGMRRDREAAFGPQGPFKRAFGGRSDNELDIRED</sequence>